<dbReference type="EMBL" id="NEXV01000706">
    <property type="protein sequence ID" value="PIG79151.1"/>
    <property type="molecule type" value="Genomic_DNA"/>
</dbReference>
<name>A0A2G7FH83_9EURO</name>
<organism evidence="2 3">
    <name type="scientific">Aspergillus arachidicola</name>
    <dbReference type="NCBI Taxonomy" id="656916"/>
    <lineage>
        <taxon>Eukaryota</taxon>
        <taxon>Fungi</taxon>
        <taxon>Dikarya</taxon>
        <taxon>Ascomycota</taxon>
        <taxon>Pezizomycotina</taxon>
        <taxon>Eurotiomycetes</taxon>
        <taxon>Eurotiomycetidae</taxon>
        <taxon>Eurotiales</taxon>
        <taxon>Aspergillaceae</taxon>
        <taxon>Aspergillus</taxon>
        <taxon>Aspergillus subgen. Circumdati</taxon>
    </lineage>
</organism>
<accession>A0A2G7FH83</accession>
<dbReference type="Proteomes" id="UP000231358">
    <property type="component" value="Unassembled WGS sequence"/>
</dbReference>
<gene>
    <name evidence="2" type="ORF">AARAC_008516</name>
</gene>
<dbReference type="InterPro" id="IPR056009">
    <property type="entry name" value="DUF7587"/>
</dbReference>
<protein>
    <recommendedName>
        <fullName evidence="1">DUF7587 domain-containing protein</fullName>
    </recommendedName>
</protein>
<sequence length="297" mass="33814">MPLFKGNQVPRYLFRIVAPQSAGSTTTSKVKSPATTNSDSDRLEDLFQLDPEIAADRLNQHLRWMSGHEQRCNLMSWTSSLLFALQYGLYRHSMDRGEPQLEEISLFIIDTRSFPEGTFVKDLEIIKVFETYHNGLKDFGELRFGKYYFGEYLTQGELDIEGRCVKVSLQRMIDLGLFELHSGLGNRDGWNRWASRVRKAITLAQSCFGDRWAVPIAAMLLALQPRAQKDAIIISGFSAMFSSEEIAGLSLEDIEIDDVRLPEGEQFARLINSIHRAFTDTDTDLVLNSFTRLEISE</sequence>
<feature type="domain" description="DUF7587" evidence="1">
    <location>
        <begin position="9"/>
        <end position="157"/>
    </location>
</feature>
<evidence type="ECO:0000313" key="3">
    <source>
        <dbReference type="Proteomes" id="UP000231358"/>
    </source>
</evidence>
<evidence type="ECO:0000259" key="1">
    <source>
        <dbReference type="Pfam" id="PF24494"/>
    </source>
</evidence>
<dbReference type="STRING" id="656916.A0A2G7FH83"/>
<dbReference type="AlphaFoldDB" id="A0A2G7FH83"/>
<comment type="caution">
    <text evidence="2">The sequence shown here is derived from an EMBL/GenBank/DDBJ whole genome shotgun (WGS) entry which is preliminary data.</text>
</comment>
<proteinExistence type="predicted"/>
<dbReference type="Pfam" id="PF24494">
    <property type="entry name" value="DUF7587"/>
    <property type="match status" value="1"/>
</dbReference>
<keyword evidence="3" id="KW-1185">Reference proteome</keyword>
<reference evidence="2 3" key="1">
    <citation type="submission" date="2017-05" db="EMBL/GenBank/DDBJ databases">
        <title>Genome sequence for an aflatoxigenic pathogen of Argentinian peanut, Aspergillus arachidicola.</title>
        <authorList>
            <person name="Moore G."/>
            <person name="Beltz S.B."/>
            <person name="Mack B.M."/>
        </authorList>
    </citation>
    <scope>NUCLEOTIDE SEQUENCE [LARGE SCALE GENOMIC DNA]</scope>
    <source>
        <strain evidence="2 3">CBS 117610</strain>
    </source>
</reference>
<evidence type="ECO:0000313" key="2">
    <source>
        <dbReference type="EMBL" id="PIG79151.1"/>
    </source>
</evidence>